<dbReference type="EMBL" id="QEQD01000003">
    <property type="protein sequence ID" value="RDF04832.1"/>
    <property type="molecule type" value="Genomic_DNA"/>
</dbReference>
<proteinExistence type="predicted"/>
<feature type="compositionally biased region" description="Basic and acidic residues" evidence="1">
    <location>
        <begin position="41"/>
        <end position="85"/>
    </location>
</feature>
<evidence type="ECO:0000313" key="3">
    <source>
        <dbReference type="Proteomes" id="UP000253999"/>
    </source>
</evidence>
<evidence type="ECO:0000313" key="2">
    <source>
        <dbReference type="EMBL" id="RDF04832.1"/>
    </source>
</evidence>
<evidence type="ECO:0000256" key="1">
    <source>
        <dbReference type="SAM" id="MobiDB-lite"/>
    </source>
</evidence>
<evidence type="ECO:0008006" key="4">
    <source>
        <dbReference type="Google" id="ProtNLM"/>
    </source>
</evidence>
<reference evidence="2 3" key="1">
    <citation type="submission" date="2018-05" db="EMBL/GenBank/DDBJ databases">
        <title>Draft Genome Sequences for a Diverse set of 7 Haemophilus Species.</title>
        <authorList>
            <person name="Nichols M."/>
            <person name="Topaz N."/>
            <person name="Wang X."/>
            <person name="Wang X."/>
            <person name="Boxrud D."/>
        </authorList>
    </citation>
    <scope>NUCLEOTIDE SEQUENCE [LARGE SCALE GENOMIC DNA]</scope>
    <source>
        <strain evidence="2 3">C2010039593</strain>
    </source>
</reference>
<name>A0A369ZEP8_HAEPH</name>
<comment type="caution">
    <text evidence="2">The sequence shown here is derived from an EMBL/GenBank/DDBJ whole genome shotgun (WGS) entry which is preliminary data.</text>
</comment>
<dbReference type="RefSeq" id="WP_040217403.1">
    <property type="nucleotide sequence ID" value="NZ_CAUPAH010000002.1"/>
</dbReference>
<feature type="region of interest" description="Disordered" evidence="1">
    <location>
        <begin position="25"/>
        <end position="125"/>
    </location>
</feature>
<feature type="compositionally biased region" description="Basic and acidic residues" evidence="1">
    <location>
        <begin position="116"/>
        <end position="125"/>
    </location>
</feature>
<dbReference type="AlphaFoldDB" id="A0A369ZEP8"/>
<gene>
    <name evidence="2" type="ORF">DPV98_03225</name>
</gene>
<protein>
    <recommendedName>
        <fullName evidence="4">Lipoprotein</fullName>
    </recommendedName>
</protein>
<dbReference type="Proteomes" id="UP000253999">
    <property type="component" value="Unassembled WGS sequence"/>
</dbReference>
<feature type="compositionally biased region" description="Polar residues" evidence="1">
    <location>
        <begin position="25"/>
        <end position="40"/>
    </location>
</feature>
<accession>A0A369ZEP8</accession>
<dbReference type="PROSITE" id="PS51257">
    <property type="entry name" value="PROKAR_LIPOPROTEIN"/>
    <property type="match status" value="1"/>
</dbReference>
<dbReference type="STRING" id="735.B0185_05135"/>
<sequence>MKKMLVLGGVGIALLVACDRSIESRLQQNPSDTQQSVTTNAEEKTLQAVEKNEEDVKSQKDLLSEETKGIEETKPSKEAIHKEIVNESLSVNQSISEKEPQKSPITSETNIAPVEKSSEIKKENPNKVAQLETKLSVKPEIKSGAKVSALVQKNELPQNSQKITKQSKKDAVKKEAIVKNTKLKDKNQPDKKIADKHIDTTENKENHSVEKISKNNHTGIYENGQLVSNFTEEELRLGAQRPLTKDEIQYYKSLCRYAYMSDQDVIENRCEAKKIRFSRKVYSS</sequence>
<organism evidence="2 3">
    <name type="scientific">Haemophilus parahaemolyticus</name>
    <dbReference type="NCBI Taxonomy" id="735"/>
    <lineage>
        <taxon>Bacteria</taxon>
        <taxon>Pseudomonadati</taxon>
        <taxon>Pseudomonadota</taxon>
        <taxon>Gammaproteobacteria</taxon>
        <taxon>Pasteurellales</taxon>
        <taxon>Pasteurellaceae</taxon>
        <taxon>Haemophilus</taxon>
    </lineage>
</organism>